<evidence type="ECO:0000256" key="6">
    <source>
        <dbReference type="ARBA" id="ARBA00023163"/>
    </source>
</evidence>
<keyword evidence="6" id="KW-0804">Transcription</keyword>
<dbReference type="InterPro" id="IPR006171">
    <property type="entry name" value="TOPRIM_dom"/>
</dbReference>
<proteinExistence type="predicted"/>
<dbReference type="InterPro" id="IPR034154">
    <property type="entry name" value="TOPRIM_DnaG/twinkle"/>
</dbReference>
<dbReference type="SUPFAM" id="SSF57783">
    <property type="entry name" value="Zinc beta-ribbon"/>
    <property type="match status" value="1"/>
</dbReference>
<dbReference type="Gene3D" id="3.90.580.10">
    <property type="entry name" value="Zinc finger, CHC2-type domain"/>
    <property type="match status" value="1"/>
</dbReference>
<keyword evidence="1" id="KW-0240">DNA-directed RNA polymerase</keyword>
<dbReference type="Pfam" id="PF08273">
    <property type="entry name" value="Zn_Ribbon_Prim"/>
    <property type="match status" value="1"/>
</dbReference>
<dbReference type="InterPro" id="IPR036977">
    <property type="entry name" value="DNA_primase_Znf_CHC2"/>
</dbReference>
<dbReference type="RefSeq" id="WP_226755291.1">
    <property type="nucleotide sequence ID" value="NZ_JAJATW010000028.1"/>
</dbReference>
<evidence type="ECO:0000256" key="2">
    <source>
        <dbReference type="ARBA" id="ARBA00022515"/>
    </source>
</evidence>
<dbReference type="CDD" id="cd01029">
    <property type="entry name" value="TOPRIM_primases"/>
    <property type="match status" value="1"/>
</dbReference>
<reference evidence="8" key="1">
    <citation type="submission" date="2021-10" db="EMBL/GenBank/DDBJ databases">
        <title>Marinomonas pontica sp. nov., isolated from the Black Sea.</title>
        <authorList>
            <person name="Zhao L.-H."/>
            <person name="Xue J.-H."/>
        </authorList>
    </citation>
    <scope>NUCLEOTIDE SEQUENCE</scope>
    <source>
        <strain evidence="8">E8</strain>
    </source>
</reference>
<feature type="domain" description="DNA primase/helicase Gp4 N-terminal Bacteriophage T7-like" evidence="7">
    <location>
        <begin position="36"/>
        <end position="74"/>
    </location>
</feature>
<evidence type="ECO:0000256" key="3">
    <source>
        <dbReference type="ARBA" id="ARBA00022679"/>
    </source>
</evidence>
<gene>
    <name evidence="8" type="ORF">LG368_13715</name>
</gene>
<dbReference type="GO" id="GO:0003677">
    <property type="term" value="F:DNA binding"/>
    <property type="evidence" value="ECO:0007669"/>
    <property type="project" value="InterPro"/>
</dbReference>
<comment type="caution">
    <text evidence="8">The sequence shown here is derived from an EMBL/GenBank/DDBJ whole genome shotgun (WGS) entry which is preliminary data.</text>
</comment>
<evidence type="ECO:0000313" key="8">
    <source>
        <dbReference type="EMBL" id="MCB5162945.1"/>
    </source>
</evidence>
<dbReference type="GO" id="GO:0006269">
    <property type="term" value="P:DNA replication, synthesis of primer"/>
    <property type="evidence" value="ECO:0007669"/>
    <property type="project" value="UniProtKB-KW"/>
</dbReference>
<evidence type="ECO:0000256" key="5">
    <source>
        <dbReference type="ARBA" id="ARBA00022705"/>
    </source>
</evidence>
<evidence type="ECO:0000256" key="1">
    <source>
        <dbReference type="ARBA" id="ARBA00022478"/>
    </source>
</evidence>
<dbReference type="InterPro" id="IPR013237">
    <property type="entry name" value="Phage_T7_Gp4_N"/>
</dbReference>
<dbReference type="EMBL" id="JAJATW010000028">
    <property type="protein sequence ID" value="MCB5162945.1"/>
    <property type="molecule type" value="Genomic_DNA"/>
</dbReference>
<dbReference type="GO" id="GO:0008270">
    <property type="term" value="F:zinc ion binding"/>
    <property type="evidence" value="ECO:0007669"/>
    <property type="project" value="InterPro"/>
</dbReference>
<name>A0A9X1LFE3_9GAMM</name>
<keyword evidence="5" id="KW-0235">DNA replication</keyword>
<accession>A0A9X1LFE3</accession>
<dbReference type="Pfam" id="PF23639">
    <property type="entry name" value="DUF7146"/>
    <property type="match status" value="1"/>
</dbReference>
<keyword evidence="9" id="KW-1185">Reference proteome</keyword>
<dbReference type="PROSITE" id="PS51257">
    <property type="entry name" value="PROKAR_LIPOPROTEIN"/>
    <property type="match status" value="1"/>
</dbReference>
<dbReference type="SMART" id="SM00778">
    <property type="entry name" value="Prim_Zn_Ribbon"/>
    <property type="match status" value="1"/>
</dbReference>
<dbReference type="InterPro" id="IPR055570">
    <property type="entry name" value="DUF7146"/>
</dbReference>
<keyword evidence="4" id="KW-0548">Nucleotidyltransferase</keyword>
<evidence type="ECO:0000313" key="9">
    <source>
        <dbReference type="Proteomes" id="UP001139095"/>
    </source>
</evidence>
<keyword evidence="3" id="KW-0808">Transferase</keyword>
<protein>
    <submittedName>
        <fullName evidence="8">Toprim domain-containing protein</fullName>
    </submittedName>
</protein>
<dbReference type="GO" id="GO:0004386">
    <property type="term" value="F:helicase activity"/>
    <property type="evidence" value="ECO:0007669"/>
    <property type="project" value="InterPro"/>
</dbReference>
<sequence>MPFFKAEKVRPAAYGNWAAIVSCLAPHADEAIDKAPRHVPCPIHGGKDGFRLYKDFNQTGGGVCNTCGAFKDGFGLLMWLNDWSFKDALTEVGEFLGVEKELTWAEKKEQSNSYRHQTKDAGAIVLPQTQTPTVSEKKEKWLAEVKDRMEANQEKQKIYKANLKKKIDAVWSECVALKESGTDPVRKYFMQRKLIFDWAAIDESDCVRFHPALSYFDGNGEKVGDFPAIVCAIRNADGELVTLHRTYLDQEGCKAPVDSAKKMMSIPDGMSITGGAIRLGSPREGILGVAEGLETALSAFRATHIPVWSTVNATLMESFEAPEDVHTVLIWADKDLSRTGENSANALASRLKDSGVNAYVLLPKLPIPEGEKSLDWNDMLVSQGIFGFPSSKYLRDFIKSNGGKRACN</sequence>
<dbReference type="Proteomes" id="UP001139095">
    <property type="component" value="Unassembled WGS sequence"/>
</dbReference>
<dbReference type="GO" id="GO:0016779">
    <property type="term" value="F:nucleotidyltransferase activity"/>
    <property type="evidence" value="ECO:0007669"/>
    <property type="project" value="UniProtKB-KW"/>
</dbReference>
<evidence type="ECO:0000256" key="4">
    <source>
        <dbReference type="ARBA" id="ARBA00022695"/>
    </source>
</evidence>
<keyword evidence="2" id="KW-0639">Primosome</keyword>
<dbReference type="GO" id="GO:0000428">
    <property type="term" value="C:DNA-directed RNA polymerase complex"/>
    <property type="evidence" value="ECO:0007669"/>
    <property type="project" value="UniProtKB-KW"/>
</dbReference>
<evidence type="ECO:0000259" key="7">
    <source>
        <dbReference type="SMART" id="SM00778"/>
    </source>
</evidence>
<dbReference type="GO" id="GO:1990077">
    <property type="term" value="C:primosome complex"/>
    <property type="evidence" value="ECO:0007669"/>
    <property type="project" value="UniProtKB-KW"/>
</dbReference>
<dbReference type="Pfam" id="PF13362">
    <property type="entry name" value="Toprim_3"/>
    <property type="match status" value="1"/>
</dbReference>
<organism evidence="8 9">
    <name type="scientific">Marinomonas algarum</name>
    <dbReference type="NCBI Taxonomy" id="2883105"/>
    <lineage>
        <taxon>Bacteria</taxon>
        <taxon>Pseudomonadati</taxon>
        <taxon>Pseudomonadota</taxon>
        <taxon>Gammaproteobacteria</taxon>
        <taxon>Oceanospirillales</taxon>
        <taxon>Oceanospirillaceae</taxon>
        <taxon>Marinomonas</taxon>
    </lineage>
</organism>
<dbReference type="AlphaFoldDB" id="A0A9X1LFE3"/>